<dbReference type="PANTHER" id="PTHR30411">
    <property type="entry name" value="CYTOPLASMIC PROTEIN"/>
    <property type="match status" value="1"/>
</dbReference>
<dbReference type="SUPFAM" id="SSF55826">
    <property type="entry name" value="YbaK/ProRS associated domain"/>
    <property type="match status" value="1"/>
</dbReference>
<protein>
    <submittedName>
        <fullName evidence="2">YbaK/EbsC family protein</fullName>
    </submittedName>
</protein>
<dbReference type="CDD" id="cd04333">
    <property type="entry name" value="ProX_deacylase"/>
    <property type="match status" value="1"/>
</dbReference>
<proteinExistence type="predicted"/>
<comment type="caution">
    <text evidence="2">The sequence shown here is derived from an EMBL/GenBank/DDBJ whole genome shotgun (WGS) entry which is preliminary data.</text>
</comment>
<dbReference type="RefSeq" id="WP_343769762.1">
    <property type="nucleotide sequence ID" value="NZ_BAAACF010000002.1"/>
</dbReference>
<dbReference type="InterPro" id="IPR007214">
    <property type="entry name" value="YbaK/aa-tRNA-synth-assoc-dom"/>
</dbReference>
<evidence type="ECO:0000313" key="2">
    <source>
        <dbReference type="EMBL" id="GAA0726257.1"/>
    </source>
</evidence>
<keyword evidence="3" id="KW-1185">Reference proteome</keyword>
<reference evidence="2 3" key="1">
    <citation type="journal article" date="2019" name="Int. J. Syst. Evol. Microbiol.">
        <title>The Global Catalogue of Microorganisms (GCM) 10K type strain sequencing project: providing services to taxonomists for standard genome sequencing and annotation.</title>
        <authorList>
            <consortium name="The Broad Institute Genomics Platform"/>
            <consortium name="The Broad Institute Genome Sequencing Center for Infectious Disease"/>
            <person name="Wu L."/>
            <person name="Ma J."/>
        </authorList>
    </citation>
    <scope>NUCLEOTIDE SEQUENCE [LARGE SCALE GENOMIC DNA]</scope>
    <source>
        <strain evidence="2 3">JCM 1405</strain>
    </source>
</reference>
<organism evidence="2 3">
    <name type="scientific">Clostridium malenominatum</name>
    <dbReference type="NCBI Taxonomy" id="1539"/>
    <lineage>
        <taxon>Bacteria</taxon>
        <taxon>Bacillati</taxon>
        <taxon>Bacillota</taxon>
        <taxon>Clostridia</taxon>
        <taxon>Eubacteriales</taxon>
        <taxon>Clostridiaceae</taxon>
        <taxon>Clostridium</taxon>
    </lineage>
</organism>
<feature type="domain" description="YbaK/aminoacyl-tRNA synthetase-associated" evidence="1">
    <location>
        <begin position="27"/>
        <end position="140"/>
    </location>
</feature>
<dbReference type="InterPro" id="IPR036754">
    <property type="entry name" value="YbaK/aa-tRNA-synt-asso_dom_sf"/>
</dbReference>
<dbReference type="Gene3D" id="3.90.960.10">
    <property type="entry name" value="YbaK/aminoacyl-tRNA synthetase-associated domain"/>
    <property type="match status" value="1"/>
</dbReference>
<accession>A0ABN1J2D9</accession>
<evidence type="ECO:0000259" key="1">
    <source>
        <dbReference type="Pfam" id="PF04073"/>
    </source>
</evidence>
<gene>
    <name evidence="2" type="ORF">GCM10008905_22600</name>
</gene>
<dbReference type="Pfam" id="PF04073">
    <property type="entry name" value="tRNA_edit"/>
    <property type="match status" value="1"/>
</dbReference>
<name>A0ABN1J2D9_9CLOT</name>
<dbReference type="PANTHER" id="PTHR30411:SF1">
    <property type="entry name" value="CYTOPLASMIC PROTEIN"/>
    <property type="match status" value="1"/>
</dbReference>
<dbReference type="EMBL" id="BAAACF010000002">
    <property type="protein sequence ID" value="GAA0726257.1"/>
    <property type="molecule type" value="Genomic_DNA"/>
</dbReference>
<evidence type="ECO:0000313" key="3">
    <source>
        <dbReference type="Proteomes" id="UP001500339"/>
    </source>
</evidence>
<dbReference type="Proteomes" id="UP001500339">
    <property type="component" value="Unassembled WGS sequence"/>
</dbReference>
<sequence length="152" mass="16794">MSIETVRKDFQRRNIELEILEFNVSSATVELASQALGVEPGRIAKTMAFKIKDEDVLIVAKGDVKVDNRKFKDAFGAKAKMLSSEELLESTGHPVGGVCPFGLKNPLKVFLDESLRAYDFVYPAVGAPNSAVKVELKYLENITNGEWVDVCK</sequence>